<sequence>MYGGVPMLQISSRPLNFPDGTFVDQVETEDMRATMTNQAMAFRPSLLQFLVEEVLFTHVPFGDILIDPQTEGYKMDRPVPP</sequence>
<dbReference type="AlphaFoldDB" id="G2YMX7"/>
<dbReference type="EMBL" id="FQ790345">
    <property type="protein sequence ID" value="CCD52975.1"/>
    <property type="molecule type" value="Genomic_DNA"/>
</dbReference>
<proteinExistence type="predicted"/>
<accession>G2YMX7</accession>
<organism evidence="1 2">
    <name type="scientific">Botryotinia fuckeliana (strain T4)</name>
    <name type="common">Noble rot fungus</name>
    <name type="synonym">Botrytis cinerea</name>
    <dbReference type="NCBI Taxonomy" id="999810"/>
    <lineage>
        <taxon>Eukaryota</taxon>
        <taxon>Fungi</taxon>
        <taxon>Dikarya</taxon>
        <taxon>Ascomycota</taxon>
        <taxon>Pezizomycotina</taxon>
        <taxon>Leotiomycetes</taxon>
        <taxon>Helotiales</taxon>
        <taxon>Sclerotiniaceae</taxon>
        <taxon>Botrytis</taxon>
    </lineage>
</organism>
<dbReference type="HOGENOM" id="CLU_2573629_0_0_1"/>
<dbReference type="InParanoid" id="G2YMX7"/>
<gene>
    <name evidence="1" type="ORF">BofuT4_uP138990.1</name>
</gene>
<protein>
    <submittedName>
        <fullName evidence="1">Uncharacterized protein</fullName>
    </submittedName>
</protein>
<evidence type="ECO:0000313" key="2">
    <source>
        <dbReference type="Proteomes" id="UP000008177"/>
    </source>
</evidence>
<reference evidence="2" key="1">
    <citation type="journal article" date="2011" name="PLoS Genet.">
        <title>Genomic analysis of the necrotrophic fungal pathogens Sclerotinia sclerotiorum and Botrytis cinerea.</title>
        <authorList>
            <person name="Amselem J."/>
            <person name="Cuomo C.A."/>
            <person name="van Kan J.A."/>
            <person name="Viaud M."/>
            <person name="Benito E.P."/>
            <person name="Couloux A."/>
            <person name="Coutinho P.M."/>
            <person name="de Vries R.P."/>
            <person name="Dyer P.S."/>
            <person name="Fillinger S."/>
            <person name="Fournier E."/>
            <person name="Gout L."/>
            <person name="Hahn M."/>
            <person name="Kohn L."/>
            <person name="Lapalu N."/>
            <person name="Plummer K.M."/>
            <person name="Pradier J.M."/>
            <person name="Quevillon E."/>
            <person name="Sharon A."/>
            <person name="Simon A."/>
            <person name="ten Have A."/>
            <person name="Tudzynski B."/>
            <person name="Tudzynski P."/>
            <person name="Wincker P."/>
            <person name="Andrew M."/>
            <person name="Anthouard V."/>
            <person name="Beever R.E."/>
            <person name="Beffa R."/>
            <person name="Benoit I."/>
            <person name="Bouzid O."/>
            <person name="Brault B."/>
            <person name="Chen Z."/>
            <person name="Choquer M."/>
            <person name="Collemare J."/>
            <person name="Cotton P."/>
            <person name="Danchin E.G."/>
            <person name="Da Silva C."/>
            <person name="Gautier A."/>
            <person name="Giraud C."/>
            <person name="Giraud T."/>
            <person name="Gonzalez C."/>
            <person name="Grossetete S."/>
            <person name="Guldener U."/>
            <person name="Henrissat B."/>
            <person name="Howlett B.J."/>
            <person name="Kodira C."/>
            <person name="Kretschmer M."/>
            <person name="Lappartient A."/>
            <person name="Leroch M."/>
            <person name="Levis C."/>
            <person name="Mauceli E."/>
            <person name="Neuveglise C."/>
            <person name="Oeser B."/>
            <person name="Pearson M."/>
            <person name="Poulain J."/>
            <person name="Poussereau N."/>
            <person name="Quesneville H."/>
            <person name="Rascle C."/>
            <person name="Schumacher J."/>
            <person name="Segurens B."/>
            <person name="Sexton A."/>
            <person name="Silva E."/>
            <person name="Sirven C."/>
            <person name="Soanes D.M."/>
            <person name="Talbot N.J."/>
            <person name="Templeton M."/>
            <person name="Yandava C."/>
            <person name="Yarden O."/>
            <person name="Zeng Q."/>
            <person name="Rollins J.A."/>
            <person name="Lebrun M.H."/>
            <person name="Dickman M."/>
        </authorList>
    </citation>
    <scope>NUCLEOTIDE SEQUENCE [LARGE SCALE GENOMIC DNA]</scope>
    <source>
        <strain evidence="2">T4</strain>
    </source>
</reference>
<evidence type="ECO:0000313" key="1">
    <source>
        <dbReference type="EMBL" id="CCD52975.1"/>
    </source>
</evidence>
<name>G2YMX7_BOTF4</name>
<dbReference type="Proteomes" id="UP000008177">
    <property type="component" value="Unplaced contigs"/>
</dbReference>